<sequence>MLENKYLTKSVENRLHIKRRLYRFQMKREVSIDEHLNEFMKLLTYMLNLDEHVGD</sequence>
<dbReference type="AlphaFoldDB" id="A0AAP0GC24"/>
<gene>
    <name evidence="1" type="ORF">KSP39_PZI003022</name>
</gene>
<evidence type="ECO:0008006" key="3">
    <source>
        <dbReference type="Google" id="ProtNLM"/>
    </source>
</evidence>
<evidence type="ECO:0000313" key="1">
    <source>
        <dbReference type="EMBL" id="KAK8950922.1"/>
    </source>
</evidence>
<reference evidence="1 2" key="1">
    <citation type="journal article" date="2022" name="Nat. Plants">
        <title>Genomes of leafy and leafless Platanthera orchids illuminate the evolution of mycoheterotrophy.</title>
        <authorList>
            <person name="Li M.H."/>
            <person name="Liu K.W."/>
            <person name="Li Z."/>
            <person name="Lu H.C."/>
            <person name="Ye Q.L."/>
            <person name="Zhang D."/>
            <person name="Wang J.Y."/>
            <person name="Li Y.F."/>
            <person name="Zhong Z.M."/>
            <person name="Liu X."/>
            <person name="Yu X."/>
            <person name="Liu D.K."/>
            <person name="Tu X.D."/>
            <person name="Liu B."/>
            <person name="Hao Y."/>
            <person name="Liao X.Y."/>
            <person name="Jiang Y.T."/>
            <person name="Sun W.H."/>
            <person name="Chen J."/>
            <person name="Chen Y.Q."/>
            <person name="Ai Y."/>
            <person name="Zhai J.W."/>
            <person name="Wu S.S."/>
            <person name="Zhou Z."/>
            <person name="Hsiao Y.Y."/>
            <person name="Wu W.L."/>
            <person name="Chen Y.Y."/>
            <person name="Lin Y.F."/>
            <person name="Hsu J.L."/>
            <person name="Li C.Y."/>
            <person name="Wang Z.W."/>
            <person name="Zhao X."/>
            <person name="Zhong W.Y."/>
            <person name="Ma X.K."/>
            <person name="Ma L."/>
            <person name="Huang J."/>
            <person name="Chen G.Z."/>
            <person name="Huang M.Z."/>
            <person name="Huang L."/>
            <person name="Peng D.H."/>
            <person name="Luo Y.B."/>
            <person name="Zou S.Q."/>
            <person name="Chen S.P."/>
            <person name="Lan S."/>
            <person name="Tsai W.C."/>
            <person name="Van de Peer Y."/>
            <person name="Liu Z.J."/>
        </authorList>
    </citation>
    <scope>NUCLEOTIDE SEQUENCE [LARGE SCALE GENOMIC DNA]</scope>
    <source>
        <strain evidence="1">Lor287</strain>
    </source>
</reference>
<evidence type="ECO:0000313" key="2">
    <source>
        <dbReference type="Proteomes" id="UP001418222"/>
    </source>
</evidence>
<dbReference type="Pfam" id="PF14223">
    <property type="entry name" value="Retrotran_gag_2"/>
    <property type="match status" value="1"/>
</dbReference>
<dbReference type="EMBL" id="JBBWWQ010000003">
    <property type="protein sequence ID" value="KAK8950922.1"/>
    <property type="molecule type" value="Genomic_DNA"/>
</dbReference>
<accession>A0AAP0GC24</accession>
<organism evidence="1 2">
    <name type="scientific">Platanthera zijinensis</name>
    <dbReference type="NCBI Taxonomy" id="2320716"/>
    <lineage>
        <taxon>Eukaryota</taxon>
        <taxon>Viridiplantae</taxon>
        <taxon>Streptophyta</taxon>
        <taxon>Embryophyta</taxon>
        <taxon>Tracheophyta</taxon>
        <taxon>Spermatophyta</taxon>
        <taxon>Magnoliopsida</taxon>
        <taxon>Liliopsida</taxon>
        <taxon>Asparagales</taxon>
        <taxon>Orchidaceae</taxon>
        <taxon>Orchidoideae</taxon>
        <taxon>Orchideae</taxon>
        <taxon>Orchidinae</taxon>
        <taxon>Platanthera</taxon>
    </lineage>
</organism>
<proteinExistence type="predicted"/>
<protein>
    <recommendedName>
        <fullName evidence="3">Reverse transcriptase</fullName>
    </recommendedName>
</protein>
<keyword evidence="2" id="KW-1185">Reference proteome</keyword>
<comment type="caution">
    <text evidence="1">The sequence shown here is derived from an EMBL/GenBank/DDBJ whole genome shotgun (WGS) entry which is preliminary data.</text>
</comment>
<name>A0AAP0GC24_9ASPA</name>
<dbReference type="Proteomes" id="UP001418222">
    <property type="component" value="Unassembled WGS sequence"/>
</dbReference>